<dbReference type="GO" id="GO:0042597">
    <property type="term" value="C:periplasmic space"/>
    <property type="evidence" value="ECO:0007669"/>
    <property type="project" value="UniProtKB-SubCell"/>
</dbReference>
<keyword evidence="3 4" id="KW-0732">Signal</keyword>
<dbReference type="GO" id="GO:0042918">
    <property type="term" value="P:alkanesulfonate transmembrane transport"/>
    <property type="evidence" value="ECO:0007669"/>
    <property type="project" value="TreeGrafter"/>
</dbReference>
<evidence type="ECO:0000256" key="3">
    <source>
        <dbReference type="ARBA" id="ARBA00022729"/>
    </source>
</evidence>
<dbReference type="InterPro" id="IPR015168">
    <property type="entry name" value="SsuA/THI5"/>
</dbReference>
<dbReference type="Gene3D" id="3.40.190.10">
    <property type="entry name" value="Periplasmic binding protein-like II"/>
    <property type="match status" value="2"/>
</dbReference>
<feature type="signal peptide" evidence="4">
    <location>
        <begin position="1"/>
        <end position="27"/>
    </location>
</feature>
<reference evidence="6 7" key="1">
    <citation type="journal article" date="2020" name="G3 (Bethesda)">
        <title>CeMbio - The Caenorhabditis elegans Microbiome Resource.</title>
        <authorList>
            <person name="Dirksen P."/>
            <person name="Assie A."/>
            <person name="Zimmermann J."/>
            <person name="Zhang F."/>
            <person name="Tietje A.M."/>
            <person name="Marsh S.A."/>
            <person name="Felix M.A."/>
            <person name="Shapira M."/>
            <person name="Kaleta C."/>
            <person name="Schulenburg H."/>
            <person name="Samuel B."/>
        </authorList>
    </citation>
    <scope>NUCLEOTIDE SEQUENCE [LARGE SCALE GENOMIC DNA]</scope>
    <source>
        <strain evidence="6 7">BIGb0172</strain>
    </source>
</reference>
<feature type="chain" id="PRO_5029011135" evidence="4">
    <location>
        <begin position="28"/>
        <end position="327"/>
    </location>
</feature>
<dbReference type="KEGG" id="cpis:HS961_03010"/>
<dbReference type="PANTHER" id="PTHR30024:SF47">
    <property type="entry name" value="TAURINE-BINDING PERIPLASMIC PROTEIN"/>
    <property type="match status" value="1"/>
</dbReference>
<evidence type="ECO:0000256" key="1">
    <source>
        <dbReference type="ARBA" id="ARBA00004418"/>
    </source>
</evidence>
<proteinExistence type="inferred from homology"/>
<evidence type="ECO:0000256" key="4">
    <source>
        <dbReference type="SAM" id="SignalP"/>
    </source>
</evidence>
<dbReference type="InterPro" id="IPR006311">
    <property type="entry name" value="TAT_signal"/>
</dbReference>
<evidence type="ECO:0000313" key="7">
    <source>
        <dbReference type="Proteomes" id="UP000515240"/>
    </source>
</evidence>
<dbReference type="AlphaFoldDB" id="A0A7G5ED08"/>
<dbReference type="SUPFAM" id="SSF53850">
    <property type="entry name" value="Periplasmic binding protein-like II"/>
    <property type="match status" value="1"/>
</dbReference>
<comment type="similarity">
    <text evidence="2">Belongs to the bacterial solute-binding protein SsuA/TauA family.</text>
</comment>
<dbReference type="Proteomes" id="UP000515240">
    <property type="component" value="Chromosome"/>
</dbReference>
<evidence type="ECO:0000313" key="6">
    <source>
        <dbReference type="EMBL" id="QMV71883.1"/>
    </source>
</evidence>
<dbReference type="RefSeq" id="WP_182326312.1">
    <property type="nucleotide sequence ID" value="NZ_CP058554.1"/>
</dbReference>
<sequence length="327" mass="35398">MTLNRRSFIQKSAVASFAGALSLPGFAAEQTVKYGGSPWLGHYPAHLAMAEGYLKEVGINQDWQSFATSSARMSAFMSGGVDIGCAGIVSALALMSRGAKQFAIIAIPENFGRVEGLVARKGIETVADLKGKKIGVTFASSTHLLVLDVLEQAGIKPGEADVLNIPGPELHGAIKTGQIDAAAAWTPHFDNILREPGVKLLADDSQFSLYKSFKVTPGPDVLLVRREFAVKNGELVKRYLSAYFKASDLLREQPEKASQALLKFTGLTMKEQMSAVTGSDWYPQAQQKELLTGEFVQGLQKLAEMLVKHKQIDKAPVVKDWIDASFV</sequence>
<feature type="domain" description="SsuA/THI5-like" evidence="5">
    <location>
        <begin position="42"/>
        <end position="257"/>
    </location>
</feature>
<dbReference type="Pfam" id="PF09084">
    <property type="entry name" value="NMT1"/>
    <property type="match status" value="1"/>
</dbReference>
<dbReference type="PANTHER" id="PTHR30024">
    <property type="entry name" value="ALIPHATIC SULFONATES-BINDING PROTEIN-RELATED"/>
    <property type="match status" value="1"/>
</dbReference>
<evidence type="ECO:0000259" key="5">
    <source>
        <dbReference type="Pfam" id="PF09084"/>
    </source>
</evidence>
<organism evidence="6 7">
    <name type="scientific">Comamonas piscis</name>
    <dbReference type="NCBI Taxonomy" id="1562974"/>
    <lineage>
        <taxon>Bacteria</taxon>
        <taxon>Pseudomonadati</taxon>
        <taxon>Pseudomonadota</taxon>
        <taxon>Betaproteobacteria</taxon>
        <taxon>Burkholderiales</taxon>
        <taxon>Comamonadaceae</taxon>
        <taxon>Comamonas</taxon>
    </lineage>
</organism>
<name>A0A7G5ED08_9BURK</name>
<dbReference type="EMBL" id="CP058554">
    <property type="protein sequence ID" value="QMV71883.1"/>
    <property type="molecule type" value="Genomic_DNA"/>
</dbReference>
<accession>A0A7G5ED08</accession>
<dbReference type="PROSITE" id="PS51318">
    <property type="entry name" value="TAT"/>
    <property type="match status" value="1"/>
</dbReference>
<gene>
    <name evidence="6" type="ORF">HS961_03010</name>
</gene>
<keyword evidence="7" id="KW-1185">Reference proteome</keyword>
<comment type="subcellular location">
    <subcellularLocation>
        <location evidence="1">Periplasm</location>
    </subcellularLocation>
</comment>
<evidence type="ECO:0000256" key="2">
    <source>
        <dbReference type="ARBA" id="ARBA00010742"/>
    </source>
</evidence>
<protein>
    <submittedName>
        <fullName evidence="6">ABC transporter substrate-binding protein</fullName>
    </submittedName>
</protein>